<dbReference type="Gramene" id="rna-AYBTSS11_LOCUS26246">
    <property type="protein sequence ID" value="CAJ1974175.1"/>
    <property type="gene ID" value="gene-AYBTSS11_LOCUS26246"/>
</dbReference>
<evidence type="ECO:0000256" key="1">
    <source>
        <dbReference type="SAM" id="MobiDB-lite"/>
    </source>
</evidence>
<keyword evidence="3" id="KW-1185">Reference proteome</keyword>
<dbReference type="EMBL" id="OY731406">
    <property type="protein sequence ID" value="CAJ1974175.1"/>
    <property type="molecule type" value="Genomic_DNA"/>
</dbReference>
<dbReference type="Proteomes" id="UP001189624">
    <property type="component" value="Chromosome 9"/>
</dbReference>
<accession>A0AA86T551</accession>
<dbReference type="AlphaFoldDB" id="A0AA86T551"/>
<evidence type="ECO:0000313" key="3">
    <source>
        <dbReference type="Proteomes" id="UP001189624"/>
    </source>
</evidence>
<reference evidence="2" key="1">
    <citation type="submission" date="2023-10" db="EMBL/GenBank/DDBJ databases">
        <authorList>
            <person name="Domelevo Entfellner J.-B."/>
        </authorList>
    </citation>
    <scope>NUCLEOTIDE SEQUENCE</scope>
</reference>
<feature type="region of interest" description="Disordered" evidence="1">
    <location>
        <begin position="31"/>
        <end position="50"/>
    </location>
</feature>
<protein>
    <submittedName>
        <fullName evidence="2">Uncharacterized protein</fullName>
    </submittedName>
</protein>
<name>A0AA86T551_9FABA</name>
<sequence>MGGQMKTENESRKRNPNNTDGVVITVYKESVRSRSRRRVSDDKTKPRGIGHDRRALLLTHSLELRNACSQKVPLPRTKTKVIDCLSAFCIRVVRDAKTVSCFSSSISQSKINNALKKLSCKEM</sequence>
<feature type="region of interest" description="Disordered" evidence="1">
    <location>
        <begin position="1"/>
        <end position="21"/>
    </location>
</feature>
<evidence type="ECO:0000313" key="2">
    <source>
        <dbReference type="EMBL" id="CAJ1974175.1"/>
    </source>
</evidence>
<organism evidence="2 3">
    <name type="scientific">Sphenostylis stenocarpa</name>
    <dbReference type="NCBI Taxonomy" id="92480"/>
    <lineage>
        <taxon>Eukaryota</taxon>
        <taxon>Viridiplantae</taxon>
        <taxon>Streptophyta</taxon>
        <taxon>Embryophyta</taxon>
        <taxon>Tracheophyta</taxon>
        <taxon>Spermatophyta</taxon>
        <taxon>Magnoliopsida</taxon>
        <taxon>eudicotyledons</taxon>
        <taxon>Gunneridae</taxon>
        <taxon>Pentapetalae</taxon>
        <taxon>rosids</taxon>
        <taxon>fabids</taxon>
        <taxon>Fabales</taxon>
        <taxon>Fabaceae</taxon>
        <taxon>Papilionoideae</taxon>
        <taxon>50 kb inversion clade</taxon>
        <taxon>NPAAA clade</taxon>
        <taxon>indigoferoid/millettioid clade</taxon>
        <taxon>Phaseoleae</taxon>
        <taxon>Sphenostylis</taxon>
    </lineage>
</organism>
<gene>
    <name evidence="2" type="ORF">AYBTSS11_LOCUS26246</name>
</gene>
<feature type="compositionally biased region" description="Basic and acidic residues" evidence="1">
    <location>
        <begin position="38"/>
        <end position="50"/>
    </location>
</feature>
<proteinExistence type="predicted"/>